<dbReference type="EMBL" id="KN585777">
    <property type="protein sequence ID" value="KHJ81768.1"/>
    <property type="molecule type" value="Genomic_DNA"/>
</dbReference>
<dbReference type="Proteomes" id="UP000053660">
    <property type="component" value="Unassembled WGS sequence"/>
</dbReference>
<name>A0A0B1S8Z9_OESDE</name>
<reference evidence="1 2" key="1">
    <citation type="submission" date="2014-03" db="EMBL/GenBank/DDBJ databases">
        <title>Draft genome of the hookworm Oesophagostomum dentatum.</title>
        <authorList>
            <person name="Mitreva M."/>
        </authorList>
    </citation>
    <scope>NUCLEOTIDE SEQUENCE [LARGE SCALE GENOMIC DNA]</scope>
    <source>
        <strain evidence="1 2">OD-Hann</strain>
    </source>
</reference>
<proteinExistence type="predicted"/>
<protein>
    <submittedName>
        <fullName evidence="1">Uncharacterized protein</fullName>
    </submittedName>
</protein>
<keyword evidence="2" id="KW-1185">Reference proteome</keyword>
<dbReference type="AlphaFoldDB" id="A0A0B1S8Z9"/>
<evidence type="ECO:0000313" key="1">
    <source>
        <dbReference type="EMBL" id="KHJ81768.1"/>
    </source>
</evidence>
<organism evidence="1 2">
    <name type="scientific">Oesophagostomum dentatum</name>
    <name type="common">Nodular worm</name>
    <dbReference type="NCBI Taxonomy" id="61180"/>
    <lineage>
        <taxon>Eukaryota</taxon>
        <taxon>Metazoa</taxon>
        <taxon>Ecdysozoa</taxon>
        <taxon>Nematoda</taxon>
        <taxon>Chromadorea</taxon>
        <taxon>Rhabditida</taxon>
        <taxon>Rhabditina</taxon>
        <taxon>Rhabditomorpha</taxon>
        <taxon>Strongyloidea</taxon>
        <taxon>Strongylidae</taxon>
        <taxon>Oesophagostomum</taxon>
    </lineage>
</organism>
<gene>
    <name evidence="1" type="ORF">OESDEN_18544</name>
</gene>
<accession>A0A0B1S8Z9</accession>
<evidence type="ECO:0000313" key="2">
    <source>
        <dbReference type="Proteomes" id="UP000053660"/>
    </source>
</evidence>
<sequence>MPEYREATTKLLCFCTFHNGLYELMFELIHMKWNVYHNCVVQNVYATLQYNLSH</sequence>